<dbReference type="EMBL" id="FOFB01000003">
    <property type="protein sequence ID" value="SEP89488.1"/>
    <property type="molecule type" value="Genomic_DNA"/>
</dbReference>
<dbReference type="STRING" id="478744.SAMN05444359_103168"/>
<dbReference type="RefSeq" id="WP_090165649.1">
    <property type="nucleotide sequence ID" value="NZ_FOFB01000003.1"/>
</dbReference>
<evidence type="ECO:0000313" key="2">
    <source>
        <dbReference type="Proteomes" id="UP000199021"/>
    </source>
</evidence>
<gene>
    <name evidence="1" type="ORF">SAMN05444359_103168</name>
</gene>
<dbReference type="Pfam" id="PF14014">
    <property type="entry name" value="DUF4230"/>
    <property type="match status" value="1"/>
</dbReference>
<dbReference type="OrthoDB" id="669131at2"/>
<protein>
    <recommendedName>
        <fullName evidence="3">DUF4230 domain-containing protein</fullName>
    </recommendedName>
</protein>
<reference evidence="2" key="1">
    <citation type="submission" date="2016-10" db="EMBL/GenBank/DDBJ databases">
        <authorList>
            <person name="Varghese N."/>
            <person name="Submissions S."/>
        </authorList>
    </citation>
    <scope>NUCLEOTIDE SEQUENCE [LARGE SCALE GENOMIC DNA]</scope>
    <source>
        <strain evidence="2">DSM 24740</strain>
    </source>
</reference>
<dbReference type="InterPro" id="IPR025324">
    <property type="entry name" value="DUF4230"/>
</dbReference>
<name>A0A1H9BM62_9BACT</name>
<evidence type="ECO:0008006" key="3">
    <source>
        <dbReference type="Google" id="ProtNLM"/>
    </source>
</evidence>
<dbReference type="InParanoid" id="A0A1H9BM62"/>
<proteinExistence type="predicted"/>
<dbReference type="AlphaFoldDB" id="A0A1H9BM62"/>
<sequence length="211" mass="23888">MKKLSTTLIAVVIAFLLGMAAFWGFSRDRSPELSTEEQSTILLQQVRKVMKLVTVEGDIAEIFDSKQTKTYTLYLPLPTPIAFVKEAAVEVSGKVLVGYDLEEVRLDIDEESRTLRISNLPEPEVLAIDHQVKFKHVKESWWNVFSSDDYSKLNERAKARLHDKALESHLVEEARQQGNGLIETIELLAKASGFTVEVEGREKERIVEGEN</sequence>
<evidence type="ECO:0000313" key="1">
    <source>
        <dbReference type="EMBL" id="SEP89488.1"/>
    </source>
</evidence>
<organism evidence="1 2">
    <name type="scientific">Neolewinella agarilytica</name>
    <dbReference type="NCBI Taxonomy" id="478744"/>
    <lineage>
        <taxon>Bacteria</taxon>
        <taxon>Pseudomonadati</taxon>
        <taxon>Bacteroidota</taxon>
        <taxon>Saprospiria</taxon>
        <taxon>Saprospirales</taxon>
        <taxon>Lewinellaceae</taxon>
        <taxon>Neolewinella</taxon>
    </lineage>
</organism>
<dbReference type="Proteomes" id="UP000199021">
    <property type="component" value="Unassembled WGS sequence"/>
</dbReference>
<accession>A0A1H9BM62</accession>
<keyword evidence="2" id="KW-1185">Reference proteome</keyword>